<feature type="region of interest" description="Disordered" evidence="1">
    <location>
        <begin position="118"/>
        <end position="150"/>
    </location>
</feature>
<feature type="compositionally biased region" description="Basic and acidic residues" evidence="1">
    <location>
        <begin position="1"/>
        <end position="10"/>
    </location>
</feature>
<sequence length="150" mass="17276">MPQIPKDSKTRQRRNKATTARRLSGVPDDFPVPKLPGGRRWLKQTRLWWEDVWASPMASEFVDGRVDVHGLIMLAVLVDNFWREPSASLASEIRLQRQCFGLTPIDRRRLQWEIERGEDASERTRRRRTAQAAGGRGEPPQDPRATLHAV</sequence>
<gene>
    <name evidence="2" type="ordered locus">SCAB_61061</name>
</gene>
<reference evidence="2 3" key="1">
    <citation type="journal article" date="2010" name="Mol. Plant Microbe Interact.">
        <title>Streptomyces scabies 87-22 contains a coronafacic acid-like biosynthetic cluster that contributes to plant-microbe interactions.</title>
        <authorList>
            <person name="Bignell D.R."/>
            <person name="Seipke R.F."/>
            <person name="Huguet-Tapia J.C."/>
            <person name="Chambers A.H."/>
            <person name="Parry R.J."/>
            <person name="Loria R."/>
        </authorList>
    </citation>
    <scope>NUCLEOTIDE SEQUENCE [LARGE SCALE GENOMIC DNA]</scope>
    <source>
        <strain evidence="2 3">87.22</strain>
    </source>
</reference>
<dbReference type="RefSeq" id="WP_013003688.1">
    <property type="nucleotide sequence ID" value="NC_013929.1"/>
</dbReference>
<dbReference type="AlphaFoldDB" id="C9Z938"/>
<dbReference type="Pfam" id="PF25673">
    <property type="entry name" value="Terminase_7"/>
    <property type="match status" value="1"/>
</dbReference>
<keyword evidence="3" id="KW-1185">Reference proteome</keyword>
<dbReference type="EMBL" id="FN554889">
    <property type="protein sequence ID" value="CBG73127.1"/>
    <property type="molecule type" value="Genomic_DNA"/>
</dbReference>
<protein>
    <submittedName>
        <fullName evidence="2">Putative phage protein</fullName>
    </submittedName>
</protein>
<proteinExistence type="predicted"/>
<dbReference type="HOGENOM" id="CLU_1739558_0_0_11"/>
<evidence type="ECO:0000313" key="3">
    <source>
        <dbReference type="Proteomes" id="UP000001444"/>
    </source>
</evidence>
<dbReference type="GeneID" id="24310424"/>
<feature type="region of interest" description="Disordered" evidence="1">
    <location>
        <begin position="1"/>
        <end position="29"/>
    </location>
</feature>
<organism evidence="2 3">
    <name type="scientific">Streptomyces scabiei (strain 87.22)</name>
    <dbReference type="NCBI Taxonomy" id="680198"/>
    <lineage>
        <taxon>Bacteria</taxon>
        <taxon>Bacillati</taxon>
        <taxon>Actinomycetota</taxon>
        <taxon>Actinomycetes</taxon>
        <taxon>Kitasatosporales</taxon>
        <taxon>Streptomycetaceae</taxon>
        <taxon>Streptomyces</taxon>
    </lineage>
</organism>
<name>C9Z938_STRSW</name>
<evidence type="ECO:0000313" key="2">
    <source>
        <dbReference type="EMBL" id="CBG73127.1"/>
    </source>
</evidence>
<dbReference type="KEGG" id="scb:SCAB_61061"/>
<evidence type="ECO:0000256" key="1">
    <source>
        <dbReference type="SAM" id="MobiDB-lite"/>
    </source>
</evidence>
<dbReference type="eggNOG" id="ENOG5033D9D">
    <property type="taxonomic scope" value="Bacteria"/>
</dbReference>
<dbReference type="Proteomes" id="UP000001444">
    <property type="component" value="Chromosome"/>
</dbReference>
<dbReference type="InterPro" id="IPR057972">
    <property type="entry name" value="Terminase_7"/>
</dbReference>
<accession>C9Z938</accession>
<dbReference type="STRING" id="680198.SCAB_61061"/>